<dbReference type="PANTHER" id="PTHR47998:SF3">
    <property type="entry name" value="TRANSCRIPTION FACTOR TRY-LIKE"/>
    <property type="match status" value="1"/>
</dbReference>
<feature type="region of interest" description="Disordered" evidence="6">
    <location>
        <begin position="1"/>
        <end position="31"/>
    </location>
</feature>
<feature type="domain" description="HTH myb-type" evidence="8">
    <location>
        <begin position="30"/>
        <end position="74"/>
    </location>
</feature>
<dbReference type="InterPro" id="IPR015495">
    <property type="entry name" value="Myb_TF_plants"/>
</dbReference>
<name>A0A4Y7JGG4_PAPSO</name>
<dbReference type="GO" id="GO:0030154">
    <property type="term" value="P:cell differentiation"/>
    <property type="evidence" value="ECO:0007669"/>
    <property type="project" value="UniProtKB-ARBA"/>
</dbReference>
<keyword evidence="2" id="KW-0805">Transcription regulation</keyword>
<reference evidence="9 10" key="1">
    <citation type="journal article" date="2018" name="Science">
        <title>The opium poppy genome and morphinan production.</title>
        <authorList>
            <person name="Guo L."/>
            <person name="Winzer T."/>
            <person name="Yang X."/>
            <person name="Li Y."/>
            <person name="Ning Z."/>
            <person name="He Z."/>
            <person name="Teodor R."/>
            <person name="Lu Y."/>
            <person name="Bowser T.A."/>
            <person name="Graham I.A."/>
            <person name="Ye K."/>
        </authorList>
    </citation>
    <scope>NUCLEOTIDE SEQUENCE [LARGE SCALE GENOMIC DNA]</scope>
    <source>
        <strain evidence="10">cv. HN1</strain>
        <tissue evidence="9">Leaves</tissue>
    </source>
</reference>
<dbReference type="SMART" id="SM00717">
    <property type="entry name" value="SANT"/>
    <property type="match status" value="1"/>
</dbReference>
<dbReference type="GO" id="GO:0006355">
    <property type="term" value="P:regulation of DNA-templated transcription"/>
    <property type="evidence" value="ECO:0007669"/>
    <property type="project" value="TreeGrafter"/>
</dbReference>
<evidence type="ECO:0000256" key="1">
    <source>
        <dbReference type="ARBA" id="ARBA00004123"/>
    </source>
</evidence>
<keyword evidence="10" id="KW-1185">Reference proteome</keyword>
<dbReference type="GO" id="GO:0048731">
    <property type="term" value="P:system development"/>
    <property type="evidence" value="ECO:0007669"/>
    <property type="project" value="UniProtKB-ARBA"/>
</dbReference>
<evidence type="ECO:0000259" key="7">
    <source>
        <dbReference type="PROSITE" id="PS50090"/>
    </source>
</evidence>
<evidence type="ECO:0000313" key="9">
    <source>
        <dbReference type="EMBL" id="RZC58888.1"/>
    </source>
</evidence>
<evidence type="ECO:0000256" key="2">
    <source>
        <dbReference type="ARBA" id="ARBA00023015"/>
    </source>
</evidence>
<dbReference type="InterPro" id="IPR009057">
    <property type="entry name" value="Homeodomain-like_sf"/>
</dbReference>
<dbReference type="Pfam" id="PF00249">
    <property type="entry name" value="Myb_DNA-binding"/>
    <property type="match status" value="1"/>
</dbReference>
<dbReference type="PROSITE" id="PS50090">
    <property type="entry name" value="MYB_LIKE"/>
    <property type="match status" value="1"/>
</dbReference>
<dbReference type="EMBL" id="CM010718">
    <property type="protein sequence ID" value="RZC58888.1"/>
    <property type="molecule type" value="Genomic_DNA"/>
</dbReference>
<feature type="compositionally biased region" description="Polar residues" evidence="6">
    <location>
        <begin position="16"/>
        <end position="25"/>
    </location>
</feature>
<dbReference type="InterPro" id="IPR017930">
    <property type="entry name" value="Myb_dom"/>
</dbReference>
<evidence type="ECO:0000259" key="8">
    <source>
        <dbReference type="PROSITE" id="PS51294"/>
    </source>
</evidence>
<evidence type="ECO:0000313" key="10">
    <source>
        <dbReference type="Proteomes" id="UP000316621"/>
    </source>
</evidence>
<dbReference type="Proteomes" id="UP000316621">
    <property type="component" value="Chromosome 4"/>
</dbReference>
<comment type="subcellular location">
    <subcellularLocation>
        <location evidence="1">Nucleus</location>
    </subcellularLocation>
</comment>
<evidence type="ECO:0000256" key="5">
    <source>
        <dbReference type="ARBA" id="ARBA00023242"/>
    </source>
</evidence>
<organism evidence="9 10">
    <name type="scientific">Papaver somniferum</name>
    <name type="common">Opium poppy</name>
    <dbReference type="NCBI Taxonomy" id="3469"/>
    <lineage>
        <taxon>Eukaryota</taxon>
        <taxon>Viridiplantae</taxon>
        <taxon>Streptophyta</taxon>
        <taxon>Embryophyta</taxon>
        <taxon>Tracheophyta</taxon>
        <taxon>Spermatophyta</taxon>
        <taxon>Magnoliopsida</taxon>
        <taxon>Ranunculales</taxon>
        <taxon>Papaveraceae</taxon>
        <taxon>Papaveroideae</taxon>
        <taxon>Papaver</taxon>
    </lineage>
</organism>
<dbReference type="SUPFAM" id="SSF46689">
    <property type="entry name" value="Homeodomain-like"/>
    <property type="match status" value="1"/>
</dbReference>
<dbReference type="GO" id="GO:0090558">
    <property type="term" value="P:plant epidermis development"/>
    <property type="evidence" value="ECO:0007669"/>
    <property type="project" value="UniProtKB-ARBA"/>
</dbReference>
<dbReference type="Gene3D" id="1.10.10.60">
    <property type="entry name" value="Homeodomain-like"/>
    <property type="match status" value="1"/>
</dbReference>
<keyword evidence="4" id="KW-0804">Transcription</keyword>
<dbReference type="CDD" id="cd00167">
    <property type="entry name" value="SANT"/>
    <property type="match status" value="1"/>
</dbReference>
<dbReference type="InterPro" id="IPR001005">
    <property type="entry name" value="SANT/Myb"/>
</dbReference>
<keyword evidence="3" id="KW-0238">DNA-binding</keyword>
<dbReference type="Gramene" id="RZC58888">
    <property type="protein sequence ID" value="RZC58888"/>
    <property type="gene ID" value="C5167_006191"/>
</dbReference>
<keyword evidence="5" id="KW-0539">Nucleus</keyword>
<dbReference type="PANTHER" id="PTHR47998">
    <property type="entry name" value="TRANSCRIPTION FACTOR MYB51-LIKE ISOFORM X1"/>
    <property type="match status" value="1"/>
</dbReference>
<feature type="compositionally biased region" description="Basic and acidic residues" evidence="6">
    <location>
        <begin position="1"/>
        <end position="15"/>
    </location>
</feature>
<evidence type="ECO:0000256" key="3">
    <source>
        <dbReference type="ARBA" id="ARBA00023125"/>
    </source>
</evidence>
<dbReference type="PROSITE" id="PS51294">
    <property type="entry name" value="HTH_MYB"/>
    <property type="match status" value="1"/>
</dbReference>
<dbReference type="GO" id="GO:0009653">
    <property type="term" value="P:anatomical structure morphogenesis"/>
    <property type="evidence" value="ECO:0007669"/>
    <property type="project" value="UniProtKB-ARBA"/>
</dbReference>
<accession>A0A4Y7JGG4</accession>
<evidence type="ECO:0000256" key="6">
    <source>
        <dbReference type="SAM" id="MobiDB-lite"/>
    </source>
</evidence>
<evidence type="ECO:0000256" key="4">
    <source>
        <dbReference type="ARBA" id="ARBA00023163"/>
    </source>
</evidence>
<dbReference type="GO" id="GO:0005634">
    <property type="term" value="C:nucleus"/>
    <property type="evidence" value="ECO:0007669"/>
    <property type="project" value="UniProtKB-SubCell"/>
</dbReference>
<sequence length="75" mass="8508">MSDTNHSRSSQDSKDATSSTSQNSKPDFMEDEEILIAKMHSLVGDRWSLIAGRIPGRTAEEIEKYWTSRHSSSHR</sequence>
<proteinExistence type="predicted"/>
<dbReference type="OMA" id="YWATRRS"/>
<dbReference type="FunFam" id="1.10.10.60:FF:000160">
    <property type="entry name" value="MYB-like transcription factor"/>
    <property type="match status" value="1"/>
</dbReference>
<dbReference type="AlphaFoldDB" id="A0A4Y7JGG4"/>
<gene>
    <name evidence="9" type="ORF">C5167_006191</name>
</gene>
<dbReference type="GO" id="GO:0000976">
    <property type="term" value="F:transcription cis-regulatory region binding"/>
    <property type="evidence" value="ECO:0007669"/>
    <property type="project" value="TreeGrafter"/>
</dbReference>
<feature type="domain" description="Myb-like" evidence="7">
    <location>
        <begin position="20"/>
        <end position="70"/>
    </location>
</feature>
<protein>
    <submittedName>
        <fullName evidence="9">Uncharacterized protein</fullName>
    </submittedName>
</protein>
<dbReference type="OrthoDB" id="2143914at2759"/>